<accession>A0ABU6T3V3</accession>
<organism evidence="2 3">
    <name type="scientific">Stylosanthes scabra</name>
    <dbReference type="NCBI Taxonomy" id="79078"/>
    <lineage>
        <taxon>Eukaryota</taxon>
        <taxon>Viridiplantae</taxon>
        <taxon>Streptophyta</taxon>
        <taxon>Embryophyta</taxon>
        <taxon>Tracheophyta</taxon>
        <taxon>Spermatophyta</taxon>
        <taxon>Magnoliopsida</taxon>
        <taxon>eudicotyledons</taxon>
        <taxon>Gunneridae</taxon>
        <taxon>Pentapetalae</taxon>
        <taxon>rosids</taxon>
        <taxon>fabids</taxon>
        <taxon>Fabales</taxon>
        <taxon>Fabaceae</taxon>
        <taxon>Papilionoideae</taxon>
        <taxon>50 kb inversion clade</taxon>
        <taxon>dalbergioids sensu lato</taxon>
        <taxon>Dalbergieae</taxon>
        <taxon>Pterocarpus clade</taxon>
        <taxon>Stylosanthes</taxon>
    </lineage>
</organism>
<evidence type="ECO:0000313" key="2">
    <source>
        <dbReference type="EMBL" id="MED6143391.1"/>
    </source>
</evidence>
<feature type="compositionally biased region" description="Polar residues" evidence="1">
    <location>
        <begin position="19"/>
        <end position="28"/>
    </location>
</feature>
<proteinExistence type="predicted"/>
<keyword evidence="3" id="KW-1185">Reference proteome</keyword>
<gene>
    <name evidence="2" type="ORF">PIB30_005661</name>
</gene>
<feature type="region of interest" description="Disordered" evidence="1">
    <location>
        <begin position="1"/>
        <end position="29"/>
    </location>
</feature>
<comment type="caution">
    <text evidence="2">The sequence shown here is derived from an EMBL/GenBank/DDBJ whole genome shotgun (WGS) entry which is preliminary data.</text>
</comment>
<evidence type="ECO:0000313" key="3">
    <source>
        <dbReference type="Proteomes" id="UP001341840"/>
    </source>
</evidence>
<sequence length="107" mass="12297">MERRTTESSSVHPRKVSDNPLSIGSRTKQALHKVIQFRPPRNEARPAKSTRVLPQMYPHPVNILGIAQIWMIQIQWMKTTSQSYAIVDVDNRDELLHEPELVERTGG</sequence>
<dbReference type="Proteomes" id="UP001341840">
    <property type="component" value="Unassembled WGS sequence"/>
</dbReference>
<protein>
    <submittedName>
        <fullName evidence="2">Uncharacterized protein</fullName>
    </submittedName>
</protein>
<evidence type="ECO:0000256" key="1">
    <source>
        <dbReference type="SAM" id="MobiDB-lite"/>
    </source>
</evidence>
<reference evidence="2 3" key="1">
    <citation type="journal article" date="2023" name="Plants (Basel)">
        <title>Bridging the Gap: Combining Genomics and Transcriptomics Approaches to Understand Stylosanthes scabra, an Orphan Legume from the Brazilian Caatinga.</title>
        <authorList>
            <person name="Ferreira-Neto J.R.C."/>
            <person name="da Silva M.D."/>
            <person name="Binneck E."/>
            <person name="de Melo N.F."/>
            <person name="da Silva R.H."/>
            <person name="de Melo A.L.T.M."/>
            <person name="Pandolfi V."/>
            <person name="Bustamante F.O."/>
            <person name="Brasileiro-Vidal A.C."/>
            <person name="Benko-Iseppon A.M."/>
        </authorList>
    </citation>
    <scope>NUCLEOTIDE SEQUENCE [LARGE SCALE GENOMIC DNA]</scope>
    <source>
        <tissue evidence="2">Leaves</tissue>
    </source>
</reference>
<name>A0ABU6T3V3_9FABA</name>
<dbReference type="EMBL" id="JASCZI010090632">
    <property type="protein sequence ID" value="MED6143391.1"/>
    <property type="molecule type" value="Genomic_DNA"/>
</dbReference>